<dbReference type="InterPro" id="IPR017871">
    <property type="entry name" value="ABC_transporter-like_CS"/>
</dbReference>
<evidence type="ECO:0000256" key="9">
    <source>
        <dbReference type="ARBA" id="ARBA00023136"/>
    </source>
</evidence>
<dbReference type="SUPFAM" id="SSF90123">
    <property type="entry name" value="ABC transporter transmembrane region"/>
    <property type="match status" value="2"/>
</dbReference>
<keyword evidence="3" id="KW-0813">Transport</keyword>
<feature type="transmembrane region" description="Helical" evidence="10">
    <location>
        <begin position="1059"/>
        <end position="1077"/>
    </location>
</feature>
<dbReference type="PANTHER" id="PTHR24223:SF108">
    <property type="entry name" value="ABC TRANSPORTER C FAMILY MEMBER 8"/>
    <property type="match status" value="1"/>
</dbReference>
<evidence type="ECO:0000256" key="8">
    <source>
        <dbReference type="ARBA" id="ARBA00022989"/>
    </source>
</evidence>
<evidence type="ECO:0000256" key="5">
    <source>
        <dbReference type="ARBA" id="ARBA00022737"/>
    </source>
</evidence>
<dbReference type="Pfam" id="PF00664">
    <property type="entry name" value="ABC_membrane"/>
    <property type="match status" value="2"/>
</dbReference>
<dbReference type="InterPro" id="IPR050173">
    <property type="entry name" value="ABC_transporter_C-like"/>
</dbReference>
<dbReference type="CDD" id="cd03244">
    <property type="entry name" value="ABCC_MRP_domain2"/>
    <property type="match status" value="1"/>
</dbReference>
<keyword evidence="6" id="KW-0547">Nucleotide-binding</keyword>
<dbReference type="InterPro" id="IPR036640">
    <property type="entry name" value="ABC1_TM_sf"/>
</dbReference>
<dbReference type="EMBL" id="GCHU01012683">
    <property type="protein sequence ID" value="JAG87364.1"/>
    <property type="molecule type" value="Transcribed_RNA"/>
</dbReference>
<dbReference type="InterPro" id="IPR003593">
    <property type="entry name" value="AAA+_ATPase"/>
</dbReference>
<dbReference type="FunFam" id="3.40.50.300:FF:000169">
    <property type="entry name" value="ABC transporter C family member 3"/>
    <property type="match status" value="1"/>
</dbReference>
<dbReference type="GO" id="GO:0140359">
    <property type="term" value="F:ABC-type transporter activity"/>
    <property type="evidence" value="ECO:0007669"/>
    <property type="project" value="InterPro"/>
</dbReference>
<keyword evidence="7" id="KW-0067">ATP-binding</keyword>
<organism evidence="13">
    <name type="scientific">Wollemia nobilis</name>
    <dbReference type="NCBI Taxonomy" id="56998"/>
    <lineage>
        <taxon>Eukaryota</taxon>
        <taxon>Viridiplantae</taxon>
        <taxon>Streptophyta</taxon>
        <taxon>Embryophyta</taxon>
        <taxon>Tracheophyta</taxon>
        <taxon>Spermatophyta</taxon>
        <taxon>Pinopsida</taxon>
        <taxon>Pinidae</taxon>
        <taxon>Conifers II</taxon>
        <taxon>Araucariales</taxon>
        <taxon>Araucariaceae</taxon>
        <taxon>Wollemia</taxon>
    </lineage>
</organism>
<feature type="domain" description="ABC transporter" evidence="11">
    <location>
        <begin position="531"/>
        <end position="752"/>
    </location>
</feature>
<dbReference type="CDD" id="cd03250">
    <property type="entry name" value="ABCC_MRP_domain1"/>
    <property type="match status" value="1"/>
</dbReference>
<dbReference type="CDD" id="cd18579">
    <property type="entry name" value="ABC_6TM_ABCC_D1"/>
    <property type="match status" value="1"/>
</dbReference>
<evidence type="ECO:0000259" key="11">
    <source>
        <dbReference type="PROSITE" id="PS50893"/>
    </source>
</evidence>
<keyword evidence="8 10" id="KW-1133">Transmembrane helix</keyword>
<comment type="similarity">
    <text evidence="2">Belongs to the ABC transporter superfamily. ABCC family. Conjugate transporter (TC 3.A.1.208) subfamily.</text>
</comment>
<evidence type="ECO:0000256" key="10">
    <source>
        <dbReference type="SAM" id="Phobius"/>
    </source>
</evidence>
<dbReference type="Gene3D" id="3.40.50.300">
    <property type="entry name" value="P-loop containing nucleotide triphosphate hydrolases"/>
    <property type="match status" value="2"/>
</dbReference>
<keyword evidence="4 10" id="KW-0812">Transmembrane</keyword>
<evidence type="ECO:0000259" key="12">
    <source>
        <dbReference type="PROSITE" id="PS50929"/>
    </source>
</evidence>
<dbReference type="Pfam" id="PF00005">
    <property type="entry name" value="ABC_tran"/>
    <property type="match status" value="2"/>
</dbReference>
<dbReference type="InterPro" id="IPR044746">
    <property type="entry name" value="ABCC_6TM_D1"/>
</dbReference>
<feature type="domain" description="ABC transmembrane type-1" evidence="12">
    <location>
        <begin position="214"/>
        <end position="495"/>
    </location>
</feature>
<protein>
    <submittedName>
        <fullName evidence="13">TSA: Wollemia nobilis Ref_Wollemi_Transcript_12758_4691 transcribed RNA sequence</fullName>
    </submittedName>
</protein>
<dbReference type="GO" id="GO:0005524">
    <property type="term" value="F:ATP binding"/>
    <property type="evidence" value="ECO:0007669"/>
    <property type="project" value="UniProtKB-KW"/>
</dbReference>
<feature type="transmembrane region" description="Helical" evidence="10">
    <location>
        <begin position="439"/>
        <end position="460"/>
    </location>
</feature>
<evidence type="ECO:0000313" key="13">
    <source>
        <dbReference type="EMBL" id="JAG87364.1"/>
    </source>
</evidence>
<dbReference type="Gene3D" id="1.20.1560.10">
    <property type="entry name" value="ABC transporter type 1, transmembrane domain"/>
    <property type="match status" value="2"/>
</dbReference>
<dbReference type="InterPro" id="IPR011527">
    <property type="entry name" value="ABC1_TM_dom"/>
</dbReference>
<evidence type="ECO:0000256" key="6">
    <source>
        <dbReference type="ARBA" id="ARBA00022741"/>
    </source>
</evidence>
<dbReference type="GO" id="GO:0016020">
    <property type="term" value="C:membrane"/>
    <property type="evidence" value="ECO:0007669"/>
    <property type="project" value="UniProtKB-SubCell"/>
</dbReference>
<dbReference type="PROSITE" id="PS50893">
    <property type="entry name" value="ABC_TRANSPORTER_2"/>
    <property type="match status" value="2"/>
</dbReference>
<feature type="transmembrane region" description="Helical" evidence="10">
    <location>
        <begin position="955"/>
        <end position="979"/>
    </location>
</feature>
<comment type="subcellular location">
    <subcellularLocation>
        <location evidence="1">Membrane</location>
        <topology evidence="1">Multi-pass membrane protein</topology>
    </subcellularLocation>
</comment>
<dbReference type="Pfam" id="PF24358">
    <property type="entry name" value="ABCC10_N"/>
    <property type="match status" value="1"/>
</dbReference>
<feature type="transmembrane region" description="Helical" evidence="10">
    <location>
        <begin position="867"/>
        <end position="886"/>
    </location>
</feature>
<evidence type="ECO:0000256" key="7">
    <source>
        <dbReference type="ARBA" id="ARBA00022840"/>
    </source>
</evidence>
<dbReference type="FunFam" id="1.20.1560.10:FF:000002">
    <property type="entry name" value="ABC transporter C family member 5"/>
    <property type="match status" value="1"/>
</dbReference>
<dbReference type="FunFam" id="3.40.50.300:FF:000508">
    <property type="entry name" value="ABC transporter C family member 5"/>
    <property type="match status" value="1"/>
</dbReference>
<feature type="transmembrane region" description="Helical" evidence="10">
    <location>
        <begin position="25"/>
        <end position="46"/>
    </location>
</feature>
<feature type="domain" description="ABC transmembrane type-1" evidence="12">
    <location>
        <begin position="832"/>
        <end position="1111"/>
    </location>
</feature>
<dbReference type="InterPro" id="IPR056228">
    <property type="entry name" value="ABCC10-like_N"/>
</dbReference>
<dbReference type="InterPro" id="IPR003439">
    <property type="entry name" value="ABC_transporter-like_ATP-bd"/>
</dbReference>
<reference evidence="13" key="1">
    <citation type="submission" date="2015-02" db="EMBL/GenBank/DDBJ databases">
        <title>A transcriptome of Wollemia nobilis - a relic of Gondwana.</title>
        <authorList>
            <person name="Chia J.Y."/>
            <person name="Leong Y.S."/>
            <person name="Abdul Karim S."/>
            <person name="Wan Azmi N."/>
            <person name="Hercus R."/>
            <person name="Croft L."/>
        </authorList>
    </citation>
    <scope>NUCLEOTIDE SEQUENCE</scope>
    <source>
        <strain evidence="13">MaeBrown</strain>
        <tissue evidence="13">Leaf</tissue>
    </source>
</reference>
<dbReference type="CDD" id="cd18580">
    <property type="entry name" value="ABC_6TM_ABCC_D2"/>
    <property type="match status" value="1"/>
</dbReference>
<dbReference type="PANTHER" id="PTHR24223">
    <property type="entry name" value="ATP-BINDING CASSETTE SUB-FAMILY C"/>
    <property type="match status" value="1"/>
</dbReference>
<dbReference type="SMART" id="SM00382">
    <property type="entry name" value="AAA"/>
    <property type="match status" value="2"/>
</dbReference>
<dbReference type="PROSITE" id="PS00211">
    <property type="entry name" value="ABC_TRANSPORTER_1"/>
    <property type="match status" value="1"/>
</dbReference>
<name>A0A0C9RUA1_9CONI</name>
<evidence type="ECO:0000256" key="3">
    <source>
        <dbReference type="ARBA" id="ARBA00022448"/>
    </source>
</evidence>
<dbReference type="InterPro" id="IPR027417">
    <property type="entry name" value="P-loop_NTPase"/>
</dbReference>
<evidence type="ECO:0000256" key="4">
    <source>
        <dbReference type="ARBA" id="ARBA00022692"/>
    </source>
</evidence>
<dbReference type="PROSITE" id="PS50929">
    <property type="entry name" value="ABC_TM1F"/>
    <property type="match status" value="2"/>
</dbReference>
<dbReference type="InterPro" id="IPR044726">
    <property type="entry name" value="ABCC_6TM_D2"/>
</dbReference>
<feature type="transmembrane region" description="Helical" evidence="10">
    <location>
        <begin position="246"/>
        <end position="264"/>
    </location>
</feature>
<feature type="transmembrane region" description="Helical" evidence="10">
    <location>
        <begin position="831"/>
        <end position="855"/>
    </location>
</feature>
<dbReference type="FunFam" id="1.20.1560.10:FF:000003">
    <property type="entry name" value="ABC transporter C family member 10"/>
    <property type="match status" value="1"/>
</dbReference>
<feature type="transmembrane region" description="Helical" evidence="10">
    <location>
        <begin position="52"/>
        <end position="74"/>
    </location>
</feature>
<feature type="domain" description="ABC transporter" evidence="11">
    <location>
        <begin position="1148"/>
        <end position="1382"/>
    </location>
</feature>
<proteinExistence type="inferred from homology"/>
<dbReference type="SUPFAM" id="SSF52540">
    <property type="entry name" value="P-loop containing nucleoside triphosphate hydrolases"/>
    <property type="match status" value="2"/>
</dbReference>
<feature type="transmembrane region" description="Helical" evidence="10">
    <location>
        <begin position="337"/>
        <end position="367"/>
    </location>
</feature>
<keyword evidence="5" id="KW-0677">Repeat</keyword>
<keyword evidence="9 10" id="KW-0472">Membrane</keyword>
<sequence>MAWDVLKGVGLWTILASSTNKKHEAVLYCIQALTCAVLAISLKINLKKPPTIVAITWWIIEFVLGTFLVSISIAKIFETRTFSMDIILDMTTWATCFLLVYCSIRAIRHWTSFKTIDLTKPLLKGMTLDETKVTPLNKAGILSRMTFRWIDSLLRLGYSKTLELKDIPHLVPEDEARTAEQAFAEAWELQKKHDPLSRPTIFRTLSKCYWKDMVVTGIFAFLRSVAMISGPLFLRSFVQYAGGKRSFKYEGFILVGGLCVVKIIESLSQRHWYFNSKRVGMKMRSALMAALYQKQLRLSSLGRQRHATGEIVNYIAVDAYRFGEFPWWLHWGWTVPFQMLVAINILFATVGWATVPGLLIIILTVILNNPLAKSLQKCQSEFMAAQDERLRATSEILNSMKIIKLQAWEDKFKEKIENLRGSEFKWLSSAQINRTYGTILYWMSPIIVASIVFAACAIIGNPPLTATTVFTVLATFRIMQEPVRMLPDVLAILIQVKVSSDRLNKFLQDDELKPDAITRKSLDGSAYTIKIHLGIFSWDPESSNTTLKGINLEIKKGEKVAVCGSVGSGKSALLCTILGEIPKVSGVVQVYGSIAYVAQTAWVQSGTVRDNILYGKPMDKVQYEKAIRVCALDKDIENFVHGDMTEIGERGLNMSGGQKQRIQLARAVYNDADIYLLDDPFSAVDAHTAASLFNDCVMGALAKKTVVLVTHQVEFLPAVDTILVMKDGEIKQAGSYDQILAAGETFKQLVNAHKEAMISVDPVNNVSPIEAQVADINSLELPRMQSSSGLSVEEIGDIPFNTMQLTVEEEKEMGDSGLGLYLDYIRTAGGALLSVFIAFSQGAFVVGQVAANYWLASALLDPSIDSGLLVGIYAGISLLSGAFVYLRARLVVVLGLRASKAFFSGMFGSIFKAPMAFFDTTPVGRILIRASSDLSLIDLDLAWAFSYVLSSGADLLGMVFIISFVTWQVLVVAVPVFFITRWIQMYYLPSARELLRINGTTKAPVMNNTAETALGVVTIRAFKMTEIFKEKNLNLIDRDASLFFHTIAAMEWLILRLETLGNIVLFTSAFLLVSLPARSISPGFAGLALSYALSLTSCQVFFVQWQCNLSNYIVSVERIKQYMNLPSEPPAIIETSRPPVSWPSEGRIQLENLKIRYRPNAPLVLKGINCTFEAGQRVGVVGRTGSGKTTLISALFRLVEPSGGRILIDNLDICTIGLHDLRSKLSIIPQEPTLFKGTVRSNLDPLGLYSDREIWQALQKCQIEKAIRDLPKQLDSSVSDEGENWSAGQRQLFCLGRVLLKRNRILVLDEATASIDSATDALLQKVIREAFHNCTVVTVAHRVPTVIDSNMVLTLSDGKLAEYDKPARLMENKSSLFAKLVAEYWSNCSHRSMRNLSDYT</sequence>
<feature type="transmembrane region" description="Helical" evidence="10">
    <location>
        <begin position="898"/>
        <end position="918"/>
    </location>
</feature>
<evidence type="ECO:0000256" key="1">
    <source>
        <dbReference type="ARBA" id="ARBA00004141"/>
    </source>
</evidence>
<accession>A0A0C9RUA1</accession>
<evidence type="ECO:0000256" key="2">
    <source>
        <dbReference type="ARBA" id="ARBA00009726"/>
    </source>
</evidence>
<feature type="transmembrane region" description="Helical" evidence="10">
    <location>
        <begin position="213"/>
        <end position="234"/>
    </location>
</feature>
<dbReference type="GO" id="GO:0016887">
    <property type="term" value="F:ATP hydrolysis activity"/>
    <property type="evidence" value="ECO:0007669"/>
    <property type="project" value="InterPro"/>
</dbReference>